<reference evidence="2 3" key="1">
    <citation type="submission" date="2019-02" db="EMBL/GenBank/DDBJ databases">
        <title>Deep-cultivation of Planctomycetes and their phenomic and genomic characterization uncovers novel biology.</title>
        <authorList>
            <person name="Wiegand S."/>
            <person name="Jogler M."/>
            <person name="Boedeker C."/>
            <person name="Pinto D."/>
            <person name="Vollmers J."/>
            <person name="Rivas-Marin E."/>
            <person name="Kohn T."/>
            <person name="Peeters S.H."/>
            <person name="Heuer A."/>
            <person name="Rast P."/>
            <person name="Oberbeckmann S."/>
            <person name="Bunk B."/>
            <person name="Jeske O."/>
            <person name="Meyerdierks A."/>
            <person name="Storesund J.E."/>
            <person name="Kallscheuer N."/>
            <person name="Luecker S."/>
            <person name="Lage O.M."/>
            <person name="Pohl T."/>
            <person name="Merkel B.J."/>
            <person name="Hornburger P."/>
            <person name="Mueller R.-W."/>
            <person name="Bruemmer F."/>
            <person name="Labrenz M."/>
            <person name="Spormann A.M."/>
            <person name="Op Den Camp H."/>
            <person name="Overmann J."/>
            <person name="Amann R."/>
            <person name="Jetten M.S.M."/>
            <person name="Mascher T."/>
            <person name="Medema M.H."/>
            <person name="Devos D.P."/>
            <person name="Kaster A.-K."/>
            <person name="Ovreas L."/>
            <person name="Rohde M."/>
            <person name="Galperin M.Y."/>
            <person name="Jogler C."/>
        </authorList>
    </citation>
    <scope>NUCLEOTIDE SEQUENCE [LARGE SCALE GENOMIC DNA]</scope>
    <source>
        <strain evidence="2 3">CA13</strain>
    </source>
</reference>
<protein>
    <submittedName>
        <fullName evidence="2">Uncharacterized protein</fullName>
    </submittedName>
</protein>
<comment type="caution">
    <text evidence="2">The sequence shown here is derived from an EMBL/GenBank/DDBJ whole genome shotgun (WGS) entry which is preliminary data.</text>
</comment>
<keyword evidence="1" id="KW-0732">Signal</keyword>
<gene>
    <name evidence="2" type="ORF">CA13_09090</name>
</gene>
<sequence precursor="true">MRNLLCFFGLVAISQLAHAGDINPKSKKSQWRIPPNAAVTAVGNNLDWKFGEKDDGLRTLQVGLGEHHSYEQAWAYYAKIFGLETDYNVDTKTQEIVVDGDTRRVLEHDRDQVFKAGRWARMYGNFDGYKVSLNLYDDPSLAKDMGKAYRISVTIIFAPI</sequence>
<evidence type="ECO:0000313" key="2">
    <source>
        <dbReference type="EMBL" id="TWT79506.1"/>
    </source>
</evidence>
<evidence type="ECO:0000256" key="1">
    <source>
        <dbReference type="SAM" id="SignalP"/>
    </source>
</evidence>
<dbReference type="Proteomes" id="UP000315010">
    <property type="component" value="Unassembled WGS sequence"/>
</dbReference>
<feature type="chain" id="PRO_5022909173" evidence="1">
    <location>
        <begin position="20"/>
        <end position="160"/>
    </location>
</feature>
<dbReference type="RefSeq" id="WP_146394710.1">
    <property type="nucleotide sequence ID" value="NZ_SJPJ01000001.1"/>
</dbReference>
<accession>A0A5C5YXK7</accession>
<feature type="signal peptide" evidence="1">
    <location>
        <begin position="1"/>
        <end position="19"/>
    </location>
</feature>
<name>A0A5C5YXK7_9BACT</name>
<evidence type="ECO:0000313" key="3">
    <source>
        <dbReference type="Proteomes" id="UP000315010"/>
    </source>
</evidence>
<organism evidence="2 3">
    <name type="scientific">Novipirellula herctigrandis</name>
    <dbReference type="NCBI Taxonomy" id="2527986"/>
    <lineage>
        <taxon>Bacteria</taxon>
        <taxon>Pseudomonadati</taxon>
        <taxon>Planctomycetota</taxon>
        <taxon>Planctomycetia</taxon>
        <taxon>Pirellulales</taxon>
        <taxon>Pirellulaceae</taxon>
        <taxon>Novipirellula</taxon>
    </lineage>
</organism>
<dbReference type="EMBL" id="SJPJ01000001">
    <property type="protein sequence ID" value="TWT79506.1"/>
    <property type="molecule type" value="Genomic_DNA"/>
</dbReference>
<dbReference type="AlphaFoldDB" id="A0A5C5YXK7"/>
<keyword evidence="3" id="KW-1185">Reference proteome</keyword>
<proteinExistence type="predicted"/>